<dbReference type="Proteomes" id="UP000617402">
    <property type="component" value="Unassembled WGS sequence"/>
</dbReference>
<evidence type="ECO:0000313" key="2">
    <source>
        <dbReference type="Proteomes" id="UP000617402"/>
    </source>
</evidence>
<reference evidence="1 2" key="1">
    <citation type="submission" date="2020-07" db="EMBL/GenBank/DDBJ databases">
        <title>Draft whole-genome sequence of Heliobacterium chlorum DSM 3682, type strain.</title>
        <authorList>
            <person name="Kyndt J.A."/>
            <person name="Meyer T.E."/>
            <person name="Imhoff J.F."/>
        </authorList>
    </citation>
    <scope>NUCLEOTIDE SEQUENCE [LARGE SCALE GENOMIC DNA]</scope>
    <source>
        <strain evidence="1 2">DSM 3682</strain>
    </source>
</reference>
<protein>
    <submittedName>
        <fullName evidence="1">Uncharacterized protein</fullName>
    </submittedName>
</protein>
<dbReference type="EMBL" id="JACVHF010000010">
    <property type="protein sequence ID" value="MBC9784991.1"/>
    <property type="molecule type" value="Genomic_DNA"/>
</dbReference>
<organism evidence="1 2">
    <name type="scientific">Heliobacterium chlorum</name>
    <dbReference type="NCBI Taxonomy" id="2698"/>
    <lineage>
        <taxon>Bacteria</taxon>
        <taxon>Bacillati</taxon>
        <taxon>Bacillota</taxon>
        <taxon>Clostridia</taxon>
        <taxon>Eubacteriales</taxon>
        <taxon>Heliobacteriaceae</taxon>
        <taxon>Heliobacterium</taxon>
    </lineage>
</organism>
<gene>
    <name evidence="1" type="ORF">H1S01_10770</name>
</gene>
<comment type="caution">
    <text evidence="1">The sequence shown here is derived from an EMBL/GenBank/DDBJ whole genome shotgun (WGS) entry which is preliminary data.</text>
</comment>
<name>A0ABR7T5Q9_HELCL</name>
<sequence length="80" mass="9444">MFEWLGERRQMRTAREKSIITKESARCEKASNEIEEFLLRVNSAGIEIPEMIREQIDEDLATYKTLATAFRKDLEKLNNH</sequence>
<evidence type="ECO:0000313" key="1">
    <source>
        <dbReference type="EMBL" id="MBC9784991.1"/>
    </source>
</evidence>
<dbReference type="RefSeq" id="WP_188040469.1">
    <property type="nucleotide sequence ID" value="NZ_JACVHF010000010.1"/>
</dbReference>
<keyword evidence="2" id="KW-1185">Reference proteome</keyword>
<proteinExistence type="predicted"/>
<accession>A0ABR7T5Q9</accession>